<comment type="caution">
    <text evidence="4">The sequence shown here is derived from an EMBL/GenBank/DDBJ whole genome shotgun (WGS) entry which is preliminary data.</text>
</comment>
<name>F0F2K8_9NEIS</name>
<proteinExistence type="predicted"/>
<keyword evidence="4" id="KW-0449">Lipoprotein</keyword>
<dbReference type="AlphaFoldDB" id="F0F2K8"/>
<dbReference type="GO" id="GO:0009279">
    <property type="term" value="C:cell outer membrane"/>
    <property type="evidence" value="ECO:0007669"/>
    <property type="project" value="UniProtKB-SubCell"/>
</dbReference>
<comment type="subcellular location">
    <subcellularLocation>
        <location evidence="1">Cell outer membrane</location>
    </subcellularLocation>
</comment>
<feature type="domain" description="Factor H binding protein-like C-terminal" evidence="3">
    <location>
        <begin position="155"/>
        <end position="253"/>
    </location>
</feature>
<gene>
    <name evidence="4" type="ORF">HMPREF9098_2343</name>
</gene>
<dbReference type="Pfam" id="PF08794">
    <property type="entry name" value="FHBP_C"/>
    <property type="match status" value="1"/>
</dbReference>
<dbReference type="Proteomes" id="UP000004088">
    <property type="component" value="Unassembled WGS sequence"/>
</dbReference>
<organism evidence="4 5">
    <name type="scientific">Kingella denitrificans ATCC 33394</name>
    <dbReference type="NCBI Taxonomy" id="888741"/>
    <lineage>
        <taxon>Bacteria</taxon>
        <taxon>Pseudomonadati</taxon>
        <taxon>Pseudomonadota</taxon>
        <taxon>Betaproteobacteria</taxon>
        <taxon>Neisseriales</taxon>
        <taxon>Neisseriaceae</taxon>
        <taxon>Kingella</taxon>
    </lineage>
</organism>
<reference evidence="4 5" key="1">
    <citation type="submission" date="2011-01" db="EMBL/GenBank/DDBJ databases">
        <authorList>
            <person name="Muzny D."/>
            <person name="Qin X."/>
            <person name="Deng J."/>
            <person name="Jiang H."/>
            <person name="Liu Y."/>
            <person name="Qu J."/>
            <person name="Song X.-Z."/>
            <person name="Zhang L."/>
            <person name="Thornton R."/>
            <person name="Coyle M."/>
            <person name="Francisco L."/>
            <person name="Jackson L."/>
            <person name="Javaid M."/>
            <person name="Korchina V."/>
            <person name="Kovar C."/>
            <person name="Mata R."/>
            <person name="Mathew T."/>
            <person name="Ngo R."/>
            <person name="Nguyen L."/>
            <person name="Nguyen N."/>
            <person name="Okwuonu G."/>
            <person name="Ongeri F."/>
            <person name="Pham C."/>
            <person name="Simmons D."/>
            <person name="Wilczek-Boney K."/>
            <person name="Hale W."/>
            <person name="Jakkamsetti A."/>
            <person name="Pham P."/>
            <person name="Ruth R."/>
            <person name="San Lucas F."/>
            <person name="Warren J."/>
            <person name="Zhang J."/>
            <person name="Zhao Z."/>
            <person name="Zhou C."/>
            <person name="Zhu D."/>
            <person name="Lee S."/>
            <person name="Bess C."/>
            <person name="Blankenburg K."/>
            <person name="Forbes L."/>
            <person name="Fu Q."/>
            <person name="Gubbala S."/>
            <person name="Hirani K."/>
            <person name="Jayaseelan J.C."/>
            <person name="Lara F."/>
            <person name="Munidasa M."/>
            <person name="Palculict T."/>
            <person name="Patil S."/>
            <person name="Pu L.-L."/>
            <person name="Saada N."/>
            <person name="Tang L."/>
            <person name="Weissenberger G."/>
            <person name="Zhu Y."/>
            <person name="Hemphill L."/>
            <person name="Shang Y."/>
            <person name="Youmans B."/>
            <person name="Ayvaz T."/>
            <person name="Ross M."/>
            <person name="Santibanez J."/>
            <person name="Aqrawi P."/>
            <person name="Gross S."/>
            <person name="Joshi V."/>
            <person name="Fowler G."/>
            <person name="Nazareth L."/>
            <person name="Reid J."/>
            <person name="Worley K."/>
            <person name="Petrosino J."/>
            <person name="Highlander S."/>
            <person name="Gibbs R."/>
        </authorList>
    </citation>
    <scope>NUCLEOTIDE SEQUENCE [LARGE SCALE GENOMIC DNA]</scope>
    <source>
        <strain evidence="4 5">ATCC 33394</strain>
    </source>
</reference>
<sequence length="273" mass="28894">MKKYHALYIAVAALALGGCGSAGGSLANAITDPFTPKPHGKSSLTINQDPNNGILNVGHTVADTVEINGLPYGNNSTLDIGHNFQNRLSDFTYVLKQSGRNVESGQLGVYKRAYSAVVGATVQDRYNPNTGAHASSPNPNFTIRSIQGDLTPESRLPTSGSIRYQGHAFSGLDDRGPNGHLNSRLDYTVDFGNRTGSGSITGLSRFGNIELATGRLDRSRSALEGTAISQQRGRGHYELNIFGPNADEIAGKATGFTGDHEVGFSGSKTQQNP</sequence>
<dbReference type="STRING" id="888741.HMPREF9098_2343"/>
<dbReference type="HOGENOM" id="CLU_086005_0_0_4"/>
<dbReference type="SUPFAM" id="SSF56925">
    <property type="entry name" value="OMPA-like"/>
    <property type="match status" value="1"/>
</dbReference>
<evidence type="ECO:0000256" key="2">
    <source>
        <dbReference type="SAM" id="SignalP"/>
    </source>
</evidence>
<evidence type="ECO:0000256" key="1">
    <source>
        <dbReference type="ARBA" id="ARBA00004442"/>
    </source>
</evidence>
<keyword evidence="5" id="KW-1185">Reference proteome</keyword>
<dbReference type="RefSeq" id="WP_003784572.1">
    <property type="nucleotide sequence ID" value="NZ_GL870929.1"/>
</dbReference>
<dbReference type="PROSITE" id="PS51257">
    <property type="entry name" value="PROKAR_LIPOPROTEIN"/>
    <property type="match status" value="1"/>
</dbReference>
<evidence type="ECO:0000259" key="3">
    <source>
        <dbReference type="Pfam" id="PF08794"/>
    </source>
</evidence>
<feature type="signal peptide" evidence="2">
    <location>
        <begin position="1"/>
        <end position="24"/>
    </location>
</feature>
<keyword evidence="2" id="KW-0732">Signal</keyword>
<dbReference type="InterPro" id="IPR011250">
    <property type="entry name" value="OMP/PagP_B-barrel"/>
</dbReference>
<dbReference type="Gene3D" id="2.60.40.1980">
    <property type="match status" value="1"/>
</dbReference>
<feature type="chain" id="PRO_5003247101" evidence="2">
    <location>
        <begin position="25"/>
        <end position="273"/>
    </location>
</feature>
<dbReference type="EMBL" id="AEWV01000044">
    <property type="protein sequence ID" value="EGC16234.1"/>
    <property type="molecule type" value="Genomic_DNA"/>
</dbReference>
<evidence type="ECO:0000313" key="5">
    <source>
        <dbReference type="Proteomes" id="UP000004088"/>
    </source>
</evidence>
<protein>
    <submittedName>
        <fullName evidence="4">Lipoprotein GNA1870 C terminal like protein</fullName>
    </submittedName>
</protein>
<dbReference type="InterPro" id="IPR014902">
    <property type="entry name" value="FHBP-like_C"/>
</dbReference>
<evidence type="ECO:0000313" key="4">
    <source>
        <dbReference type="EMBL" id="EGC16234.1"/>
    </source>
</evidence>
<accession>F0F2K8</accession>
<dbReference type="Gene3D" id="2.40.160.90">
    <property type="match status" value="1"/>
</dbReference>